<dbReference type="OrthoDB" id="105333at2157"/>
<feature type="domain" description="Ferrous iron transporter FeoA-like" evidence="2">
    <location>
        <begin position="2"/>
        <end position="72"/>
    </location>
</feature>
<gene>
    <name evidence="3" type="ORF">D6D85_13550</name>
</gene>
<evidence type="ECO:0000313" key="4">
    <source>
        <dbReference type="Proteomes" id="UP000277582"/>
    </source>
</evidence>
<evidence type="ECO:0000256" key="1">
    <source>
        <dbReference type="ARBA" id="ARBA00023004"/>
    </source>
</evidence>
<dbReference type="InterPro" id="IPR038157">
    <property type="entry name" value="FeoA_core_dom"/>
</dbReference>
<dbReference type="InterPro" id="IPR007167">
    <property type="entry name" value="Fe-transptr_FeoA-like"/>
</dbReference>
<dbReference type="Pfam" id="PF04023">
    <property type="entry name" value="FeoA"/>
    <property type="match status" value="1"/>
</dbReference>
<accession>A0A3R9X0U7</accession>
<name>A0A3R9X0U7_9CREN</name>
<dbReference type="PANTHER" id="PTHR43151">
    <property type="entry name" value="FEOA FAMILY PROTEIN"/>
    <property type="match status" value="1"/>
</dbReference>
<keyword evidence="4" id="KW-1185">Reference proteome</keyword>
<sequence>MTPLASIPPGTKVRIVSIEGGAGRRRRLMEMGLTPGAEVVLLSSFPGPVVVEVRGVKIAIGRGMASSIMVEPV</sequence>
<proteinExistence type="predicted"/>
<dbReference type="AlphaFoldDB" id="A0A3R9X0U7"/>
<dbReference type="InterPro" id="IPR008988">
    <property type="entry name" value="Transcriptional_repressor_C"/>
</dbReference>
<keyword evidence="1" id="KW-0408">Iron</keyword>
<evidence type="ECO:0000259" key="2">
    <source>
        <dbReference type="SMART" id="SM00899"/>
    </source>
</evidence>
<evidence type="ECO:0000313" key="3">
    <source>
        <dbReference type="EMBL" id="RSN72509.1"/>
    </source>
</evidence>
<dbReference type="PANTHER" id="PTHR43151:SF1">
    <property type="entry name" value="SSR2333 PROTEIN"/>
    <property type="match status" value="1"/>
</dbReference>
<comment type="caution">
    <text evidence="3">The sequence shown here is derived from an EMBL/GenBank/DDBJ whole genome shotgun (WGS) entry which is preliminary data.</text>
</comment>
<dbReference type="Gene3D" id="2.30.30.90">
    <property type="match status" value="1"/>
</dbReference>
<reference evidence="3 4" key="1">
    <citation type="submission" date="2018-10" db="EMBL/GenBank/DDBJ databases">
        <title>Co-occurring genomic capacity for anaerobic methane metabolism and dissimilatory sulfite reduction discovered in the Korarchaeota.</title>
        <authorList>
            <person name="Mckay L.J."/>
            <person name="Dlakic M."/>
            <person name="Fields M.W."/>
            <person name="Delmont T.O."/>
            <person name="Eren A.M."/>
            <person name="Jay Z.J."/>
            <person name="Klingelsmith K.B."/>
            <person name="Rusch D.B."/>
            <person name="Inskeep W.P."/>
        </authorList>
    </citation>
    <scope>NUCLEOTIDE SEQUENCE [LARGE SCALE GENOMIC DNA]</scope>
    <source>
        <strain evidence="3 4">MDKW</strain>
    </source>
</reference>
<organism evidence="3 4">
    <name type="scientific">Candidatus Methanodesulfokora washburnensis</name>
    <dbReference type="NCBI Taxonomy" id="2478471"/>
    <lineage>
        <taxon>Archaea</taxon>
        <taxon>Thermoproteota</taxon>
        <taxon>Candidatus Korarchaeia</taxon>
        <taxon>Candidatus Korarchaeia incertae sedis</taxon>
        <taxon>Candidatus Methanodesulfokora</taxon>
    </lineage>
</organism>
<dbReference type="RefSeq" id="WP_125672483.1">
    <property type="nucleotide sequence ID" value="NZ_RCOS01000149.1"/>
</dbReference>
<dbReference type="InterPro" id="IPR053184">
    <property type="entry name" value="FeoA-like"/>
</dbReference>
<dbReference type="SMART" id="SM00899">
    <property type="entry name" value="FeoA"/>
    <property type="match status" value="1"/>
</dbReference>
<protein>
    <submittedName>
        <fullName evidence="3">Ferrous iron transport protein A</fullName>
    </submittedName>
</protein>
<dbReference type="GO" id="GO:0046914">
    <property type="term" value="F:transition metal ion binding"/>
    <property type="evidence" value="ECO:0007669"/>
    <property type="project" value="InterPro"/>
</dbReference>
<dbReference type="EMBL" id="RCOS01000149">
    <property type="protein sequence ID" value="RSN72509.1"/>
    <property type="molecule type" value="Genomic_DNA"/>
</dbReference>
<dbReference type="Proteomes" id="UP000277582">
    <property type="component" value="Unassembled WGS sequence"/>
</dbReference>
<dbReference type="SUPFAM" id="SSF50037">
    <property type="entry name" value="C-terminal domain of transcriptional repressors"/>
    <property type="match status" value="1"/>
</dbReference>